<name>A0ABR6WM68_9FIRM</name>
<keyword evidence="3" id="KW-1185">Reference proteome</keyword>
<dbReference type="Proteomes" id="UP000653358">
    <property type="component" value="Unassembled WGS sequence"/>
</dbReference>
<accession>A0ABR6WM68</accession>
<sequence>MEFEFKSAPVVVPCKKKRKYSSYKVEMSPAVKNVIARDFHAASPNTKWLTDLTEFHIPAGKVYLSPIIDVFINELDLYLRWYNEKRIKLSLGGMSPITYRRGIGLAA</sequence>
<evidence type="ECO:0000313" key="3">
    <source>
        <dbReference type="Proteomes" id="UP000653358"/>
    </source>
</evidence>
<dbReference type="Pfam" id="PF13333">
    <property type="entry name" value="rve_2"/>
    <property type="match status" value="1"/>
</dbReference>
<proteinExistence type="predicted"/>
<dbReference type="InterPro" id="IPR001584">
    <property type="entry name" value="Integrase_cat-core"/>
</dbReference>
<dbReference type="EMBL" id="WJBB01000013">
    <property type="protein sequence ID" value="MBC3797610.1"/>
    <property type="molecule type" value="Genomic_DNA"/>
</dbReference>
<protein>
    <submittedName>
        <fullName evidence="2">IS3 family transposase</fullName>
    </submittedName>
</protein>
<gene>
    <name evidence="2" type="ORF">GH807_11195</name>
</gene>
<evidence type="ECO:0000259" key="1">
    <source>
        <dbReference type="Pfam" id="PF13333"/>
    </source>
</evidence>
<reference evidence="2 3" key="1">
    <citation type="journal article" date="2020" name="mSystems">
        <title>Defining Genomic and Predicted Metabolic Features of the Acetobacterium Genus.</title>
        <authorList>
            <person name="Ross D.E."/>
            <person name="Marshall C.W."/>
            <person name="Gulliver D."/>
            <person name="May H.D."/>
            <person name="Norman R.S."/>
        </authorList>
    </citation>
    <scope>NUCLEOTIDE SEQUENCE [LARGE SCALE GENOMIC DNA]</scope>
    <source>
        <strain evidence="2 3">DSM 9173</strain>
    </source>
</reference>
<comment type="caution">
    <text evidence="2">The sequence shown here is derived from an EMBL/GenBank/DDBJ whole genome shotgun (WGS) entry which is preliminary data.</text>
</comment>
<evidence type="ECO:0000313" key="2">
    <source>
        <dbReference type="EMBL" id="MBC3797610.1"/>
    </source>
</evidence>
<organism evidence="2 3">
    <name type="scientific">Acetobacterium tundrae</name>
    <dbReference type="NCBI Taxonomy" id="132932"/>
    <lineage>
        <taxon>Bacteria</taxon>
        <taxon>Bacillati</taxon>
        <taxon>Bacillota</taxon>
        <taxon>Clostridia</taxon>
        <taxon>Eubacteriales</taxon>
        <taxon>Eubacteriaceae</taxon>
        <taxon>Acetobacterium</taxon>
    </lineage>
</organism>
<feature type="domain" description="Integrase catalytic" evidence="1">
    <location>
        <begin position="72"/>
        <end position="101"/>
    </location>
</feature>